<evidence type="ECO:0000313" key="2">
    <source>
        <dbReference type="Proteomes" id="UP000276133"/>
    </source>
</evidence>
<reference evidence="1 2" key="1">
    <citation type="journal article" date="2018" name="Sci. Rep.">
        <title>Genomic signatures of local adaptation to the degree of environmental predictability in rotifers.</title>
        <authorList>
            <person name="Franch-Gras L."/>
            <person name="Hahn C."/>
            <person name="Garcia-Roger E.M."/>
            <person name="Carmona M.J."/>
            <person name="Serra M."/>
            <person name="Gomez A."/>
        </authorList>
    </citation>
    <scope>NUCLEOTIDE SEQUENCE [LARGE SCALE GENOMIC DNA]</scope>
    <source>
        <strain evidence="1">HYR1</strain>
    </source>
</reference>
<protein>
    <submittedName>
        <fullName evidence="1">Uncharacterized protein</fullName>
    </submittedName>
</protein>
<dbReference type="Proteomes" id="UP000276133">
    <property type="component" value="Unassembled WGS sequence"/>
</dbReference>
<name>A0A3M7Q977_BRAPC</name>
<sequence length="96" mass="10959">MDKKDMSGINRDLIGQLKIVPELSSVTSSIQRSLILNQDFTQSSVYQGYKTVEVQPVPGDAFLAKALQKKFLNFCNILIFDEYLFKRASLDSYLIY</sequence>
<accession>A0A3M7Q977</accession>
<gene>
    <name evidence="1" type="ORF">BpHYR1_001565</name>
</gene>
<organism evidence="1 2">
    <name type="scientific">Brachionus plicatilis</name>
    <name type="common">Marine rotifer</name>
    <name type="synonym">Brachionus muelleri</name>
    <dbReference type="NCBI Taxonomy" id="10195"/>
    <lineage>
        <taxon>Eukaryota</taxon>
        <taxon>Metazoa</taxon>
        <taxon>Spiralia</taxon>
        <taxon>Gnathifera</taxon>
        <taxon>Rotifera</taxon>
        <taxon>Eurotatoria</taxon>
        <taxon>Monogononta</taxon>
        <taxon>Pseudotrocha</taxon>
        <taxon>Ploima</taxon>
        <taxon>Brachionidae</taxon>
        <taxon>Brachionus</taxon>
    </lineage>
</organism>
<comment type="caution">
    <text evidence="1">The sequence shown here is derived from an EMBL/GenBank/DDBJ whole genome shotgun (WGS) entry which is preliminary data.</text>
</comment>
<evidence type="ECO:0000313" key="1">
    <source>
        <dbReference type="EMBL" id="RNA08007.1"/>
    </source>
</evidence>
<dbReference type="EMBL" id="REGN01006881">
    <property type="protein sequence ID" value="RNA08007.1"/>
    <property type="molecule type" value="Genomic_DNA"/>
</dbReference>
<proteinExistence type="predicted"/>
<keyword evidence="2" id="KW-1185">Reference proteome</keyword>
<dbReference type="AlphaFoldDB" id="A0A3M7Q977"/>